<feature type="region of interest" description="Disordered" evidence="1">
    <location>
        <begin position="108"/>
        <end position="144"/>
    </location>
</feature>
<organism evidence="3">
    <name type="scientific">hydrothermal vent metagenome</name>
    <dbReference type="NCBI Taxonomy" id="652676"/>
    <lineage>
        <taxon>unclassified sequences</taxon>
        <taxon>metagenomes</taxon>
        <taxon>ecological metagenomes</taxon>
    </lineage>
</organism>
<dbReference type="AlphaFoldDB" id="A0A3B0UPF8"/>
<evidence type="ECO:0000313" key="3">
    <source>
        <dbReference type="EMBL" id="VAW33031.1"/>
    </source>
</evidence>
<keyword evidence="2" id="KW-0812">Transmembrane</keyword>
<keyword evidence="2" id="KW-1133">Transmembrane helix</keyword>
<feature type="compositionally biased region" description="Basic and acidic residues" evidence="1">
    <location>
        <begin position="108"/>
        <end position="127"/>
    </location>
</feature>
<feature type="compositionally biased region" description="Polar residues" evidence="1">
    <location>
        <begin position="131"/>
        <end position="144"/>
    </location>
</feature>
<reference evidence="3" key="1">
    <citation type="submission" date="2018-06" db="EMBL/GenBank/DDBJ databases">
        <authorList>
            <person name="Zhirakovskaya E."/>
        </authorList>
    </citation>
    <scope>NUCLEOTIDE SEQUENCE</scope>
</reference>
<keyword evidence="2" id="KW-0472">Membrane</keyword>
<name>A0A3B0UPF8_9ZZZZ</name>
<feature type="transmembrane region" description="Helical" evidence="2">
    <location>
        <begin position="71"/>
        <end position="89"/>
    </location>
</feature>
<proteinExistence type="predicted"/>
<gene>
    <name evidence="3" type="ORF">MNBD_CHLOROFLEXI01-4192</name>
</gene>
<feature type="transmembrane region" description="Helical" evidence="2">
    <location>
        <begin position="48"/>
        <end position="65"/>
    </location>
</feature>
<protein>
    <submittedName>
        <fullName evidence="3">Uncharacterized protein</fullName>
    </submittedName>
</protein>
<evidence type="ECO:0000256" key="2">
    <source>
        <dbReference type="SAM" id="Phobius"/>
    </source>
</evidence>
<sequence>MFFQAAAEATVDASRLQIAGAMGFGALIGWLVYYINRYRTGDVQFSDLATIIGILGGGAILALFPPSTDLFGGYGIGLFVGFFSYFIYLNVQVSISKKFTVDWFLDGRSKKLGPDEMGRKEAGEIAGREQTAMSADSNDTGGRE</sequence>
<feature type="transmembrane region" description="Helical" evidence="2">
    <location>
        <begin position="16"/>
        <end position="36"/>
    </location>
</feature>
<accession>A0A3B0UPF8</accession>
<dbReference type="EMBL" id="UOEU01000415">
    <property type="protein sequence ID" value="VAW33031.1"/>
    <property type="molecule type" value="Genomic_DNA"/>
</dbReference>
<evidence type="ECO:0000256" key="1">
    <source>
        <dbReference type="SAM" id="MobiDB-lite"/>
    </source>
</evidence>